<protein>
    <submittedName>
        <fullName evidence="1">Uncharacterized protein</fullName>
    </submittedName>
</protein>
<evidence type="ECO:0000313" key="1">
    <source>
        <dbReference type="EMBL" id="DAG01337.1"/>
    </source>
</evidence>
<dbReference type="InterPro" id="IPR036388">
    <property type="entry name" value="WH-like_DNA-bd_sf"/>
</dbReference>
<sequence>MIDTKEYLKRIALIDAQINGTIADMQRWYDRATAITSQPKTIVSFDENTGKVKKTVIPPAFGSGISDKVGDSVAEYVDIEMESDLKSLLDERQRVINHIRQLKNKDRFDVLWKCYVLNMTNKEIAVDMGRSQTWVSTVKCEAIAELDSMINV</sequence>
<dbReference type="Gene3D" id="1.10.10.10">
    <property type="entry name" value="Winged helix-like DNA-binding domain superfamily/Winged helix DNA-binding domain"/>
    <property type="match status" value="1"/>
</dbReference>
<accession>A0A8S5V3L6</accession>
<dbReference type="SUPFAM" id="SSF88659">
    <property type="entry name" value="Sigma3 and sigma4 domains of RNA polymerase sigma factors"/>
    <property type="match status" value="1"/>
</dbReference>
<name>A0A8S5V3L6_9CAUD</name>
<proteinExistence type="predicted"/>
<dbReference type="EMBL" id="BK016190">
    <property type="protein sequence ID" value="DAG01337.1"/>
    <property type="molecule type" value="Genomic_DNA"/>
</dbReference>
<reference evidence="1" key="1">
    <citation type="journal article" date="2021" name="Proc. Natl. Acad. Sci. U.S.A.">
        <title>A Catalog of Tens of Thousands of Viruses from Human Metagenomes Reveals Hidden Associations with Chronic Diseases.</title>
        <authorList>
            <person name="Tisza M.J."/>
            <person name="Buck C.B."/>
        </authorList>
    </citation>
    <scope>NUCLEOTIDE SEQUENCE</scope>
    <source>
        <strain evidence="1">Ctk6V34</strain>
    </source>
</reference>
<organism evidence="1">
    <name type="scientific">Myoviridae sp. ctk6V34</name>
    <dbReference type="NCBI Taxonomy" id="2825164"/>
    <lineage>
        <taxon>Viruses</taxon>
        <taxon>Duplodnaviria</taxon>
        <taxon>Heunggongvirae</taxon>
        <taxon>Uroviricota</taxon>
        <taxon>Caudoviricetes</taxon>
    </lineage>
</organism>
<dbReference type="InterPro" id="IPR013324">
    <property type="entry name" value="RNA_pol_sigma_r3/r4-like"/>
</dbReference>